<evidence type="ECO:0000256" key="3">
    <source>
        <dbReference type="ARBA" id="ARBA00022723"/>
    </source>
</evidence>
<proteinExistence type="predicted"/>
<dbReference type="AlphaFoldDB" id="A0A853EGU2"/>
<dbReference type="NCBIfam" id="NF007020">
    <property type="entry name" value="PRK09485.1"/>
    <property type="match status" value="1"/>
</dbReference>
<evidence type="ECO:0000313" key="8">
    <source>
        <dbReference type="EMBL" id="NYS68623.1"/>
    </source>
</evidence>
<dbReference type="PROSITE" id="PS50970">
    <property type="entry name" value="HCY"/>
    <property type="match status" value="1"/>
</dbReference>
<dbReference type="InterPro" id="IPR036589">
    <property type="entry name" value="HCY_dom_sf"/>
</dbReference>
<feature type="binding site" evidence="5 6">
    <location>
        <position position="233"/>
    </location>
    <ligand>
        <name>Zn(2+)</name>
        <dbReference type="ChEBI" id="CHEBI:29105"/>
    </ligand>
</feature>
<keyword evidence="1 6" id="KW-0489">Methyltransferase</keyword>
<sequence length="320" mass="33188">MDIRPSRPASRLTAALARGPVILDGAMGTELDARGVDTSHELWSALALIDRPAAISAVHTDYLAAGAQVITTNSYQASLPAFMRAGLDEGRARAALAASARLALEARAAHAAAGGRQAVVAGSVGPYGASLADGSEYTGDYRLDDAGWDAFHAPRLEILLDQGVDVIAVETMPRLDEAQAVVELLERLSPAARAWVSFQVDGGGERLADGTPLLRAASWAQEAAGVIAVGVNCVAPEAVLPALEAMRAVTTKPLVAYPNSGDLYHPSTKTWTVVPAERRFTAHARSWARAGARLIGGCCRTTPADTAVLATALTPAPPSG</sequence>
<accession>A0A853EGU2</accession>
<comment type="cofactor">
    <cofactor evidence="5">
        <name>Zn(2+)</name>
        <dbReference type="ChEBI" id="CHEBI:29105"/>
    </cofactor>
    <text evidence="5">Binds 1 zinc ion per subunit.</text>
</comment>
<evidence type="ECO:0000313" key="9">
    <source>
        <dbReference type="Proteomes" id="UP000572528"/>
    </source>
</evidence>
<organism evidence="8 9">
    <name type="scientific">Actinomyces bowdenii</name>
    <dbReference type="NCBI Taxonomy" id="131109"/>
    <lineage>
        <taxon>Bacteria</taxon>
        <taxon>Bacillati</taxon>
        <taxon>Actinomycetota</taxon>
        <taxon>Actinomycetes</taxon>
        <taxon>Actinomycetales</taxon>
        <taxon>Actinomycetaceae</taxon>
        <taxon>Actinomyces</taxon>
    </lineage>
</organism>
<name>A0A853EGU2_9ACTO</name>
<dbReference type="InterPro" id="IPR051486">
    <property type="entry name" value="Hcy_S-methyltransferase"/>
</dbReference>
<dbReference type="EMBL" id="JACBXV010000028">
    <property type="protein sequence ID" value="NYS68623.1"/>
    <property type="molecule type" value="Genomic_DNA"/>
</dbReference>
<dbReference type="PANTHER" id="PTHR46015">
    <property type="entry name" value="ZGC:172121"/>
    <property type="match status" value="1"/>
</dbReference>
<dbReference type="InterPro" id="IPR017226">
    <property type="entry name" value="BHMT-like"/>
</dbReference>
<reference evidence="8 9" key="1">
    <citation type="submission" date="2020-07" db="EMBL/GenBank/DDBJ databases">
        <title>MOT database genomes.</title>
        <authorList>
            <person name="Joseph S."/>
            <person name="Aduse-Opoku J."/>
            <person name="Hashim A."/>
            <person name="Wade W."/>
            <person name="Curtis M."/>
        </authorList>
    </citation>
    <scope>NUCLEOTIDE SEQUENCE [LARGE SCALE GENOMIC DNA]</scope>
    <source>
        <strain evidence="8 9">WMus004</strain>
    </source>
</reference>
<dbReference type="GO" id="GO:0033528">
    <property type="term" value="P:S-methylmethionine cycle"/>
    <property type="evidence" value="ECO:0007669"/>
    <property type="project" value="TreeGrafter"/>
</dbReference>
<comment type="caution">
    <text evidence="8">The sequence shown here is derived from an EMBL/GenBank/DDBJ whole genome shotgun (WGS) entry which is preliminary data.</text>
</comment>
<dbReference type="Pfam" id="PF02574">
    <property type="entry name" value="S-methyl_trans"/>
    <property type="match status" value="1"/>
</dbReference>
<protein>
    <submittedName>
        <fullName evidence="8">Homocysteine S-methyltransferase</fullName>
        <ecNumber evidence="8">2.1.1.10</ecNumber>
    </submittedName>
</protein>
<dbReference type="InterPro" id="IPR003726">
    <property type="entry name" value="HCY_dom"/>
</dbReference>
<keyword evidence="3 5" id="KW-0479">Metal-binding</keyword>
<feature type="binding site" evidence="5 6">
    <location>
        <position position="299"/>
    </location>
    <ligand>
        <name>Zn(2+)</name>
        <dbReference type="ChEBI" id="CHEBI:29105"/>
    </ligand>
</feature>
<dbReference type="GO" id="GO:0008270">
    <property type="term" value="F:zinc ion binding"/>
    <property type="evidence" value="ECO:0007669"/>
    <property type="project" value="InterPro"/>
</dbReference>
<dbReference type="SUPFAM" id="SSF82282">
    <property type="entry name" value="Homocysteine S-methyltransferase"/>
    <property type="match status" value="1"/>
</dbReference>
<keyword evidence="2 6" id="KW-0808">Transferase</keyword>
<dbReference type="PIRSF" id="PIRSF037505">
    <property type="entry name" value="Betaine_HMT"/>
    <property type="match status" value="1"/>
</dbReference>
<evidence type="ECO:0000256" key="1">
    <source>
        <dbReference type="ARBA" id="ARBA00022603"/>
    </source>
</evidence>
<evidence type="ECO:0000256" key="2">
    <source>
        <dbReference type="ARBA" id="ARBA00022679"/>
    </source>
</evidence>
<dbReference type="PANTHER" id="PTHR46015:SF1">
    <property type="entry name" value="HOMOCYSTEINE S-METHYLTRANSFERASE-LIKE ISOFORM 1"/>
    <property type="match status" value="1"/>
</dbReference>
<keyword evidence="4 5" id="KW-0862">Zinc</keyword>
<dbReference type="Gene3D" id="3.20.20.330">
    <property type="entry name" value="Homocysteine-binding-like domain"/>
    <property type="match status" value="1"/>
</dbReference>
<evidence type="ECO:0000259" key="7">
    <source>
        <dbReference type="PROSITE" id="PS50970"/>
    </source>
</evidence>
<evidence type="ECO:0000256" key="4">
    <source>
        <dbReference type="ARBA" id="ARBA00022833"/>
    </source>
</evidence>
<dbReference type="GO" id="GO:0008898">
    <property type="term" value="F:S-adenosylmethionine-homocysteine S-methyltransferase activity"/>
    <property type="evidence" value="ECO:0007669"/>
    <property type="project" value="TreeGrafter"/>
</dbReference>
<evidence type="ECO:0000256" key="5">
    <source>
        <dbReference type="PIRSR" id="PIRSR037505-2"/>
    </source>
</evidence>
<dbReference type="Proteomes" id="UP000572528">
    <property type="component" value="Unassembled WGS sequence"/>
</dbReference>
<dbReference type="EC" id="2.1.1.10" evidence="8"/>
<dbReference type="RefSeq" id="WP_179899952.1">
    <property type="nucleotide sequence ID" value="NZ_JACBXV010000028.1"/>
</dbReference>
<evidence type="ECO:0000256" key="6">
    <source>
        <dbReference type="PROSITE-ProRule" id="PRU00333"/>
    </source>
</evidence>
<dbReference type="GO" id="GO:0009086">
    <property type="term" value="P:methionine biosynthetic process"/>
    <property type="evidence" value="ECO:0007669"/>
    <property type="project" value="InterPro"/>
</dbReference>
<gene>
    <name evidence="8" type="primary">mmuM</name>
    <name evidence="8" type="ORF">HZZ05_03660</name>
</gene>
<feature type="binding site" evidence="5 6">
    <location>
        <position position="298"/>
    </location>
    <ligand>
        <name>Zn(2+)</name>
        <dbReference type="ChEBI" id="CHEBI:29105"/>
    </ligand>
</feature>
<dbReference type="GO" id="GO:0032259">
    <property type="term" value="P:methylation"/>
    <property type="evidence" value="ECO:0007669"/>
    <property type="project" value="UniProtKB-KW"/>
</dbReference>
<feature type="domain" description="Hcy-binding" evidence="7">
    <location>
        <begin position="9"/>
        <end position="313"/>
    </location>
</feature>